<organism evidence="2 3">
    <name type="scientific">Exidia glandulosa HHB12029</name>
    <dbReference type="NCBI Taxonomy" id="1314781"/>
    <lineage>
        <taxon>Eukaryota</taxon>
        <taxon>Fungi</taxon>
        <taxon>Dikarya</taxon>
        <taxon>Basidiomycota</taxon>
        <taxon>Agaricomycotina</taxon>
        <taxon>Agaricomycetes</taxon>
        <taxon>Auriculariales</taxon>
        <taxon>Exidiaceae</taxon>
        <taxon>Exidia</taxon>
    </lineage>
</organism>
<name>A0A165N511_EXIGL</name>
<dbReference type="InParanoid" id="A0A165N511"/>
<feature type="compositionally biased region" description="Low complexity" evidence="1">
    <location>
        <begin position="630"/>
        <end position="649"/>
    </location>
</feature>
<dbReference type="AlphaFoldDB" id="A0A165N511"/>
<feature type="region of interest" description="Disordered" evidence="1">
    <location>
        <begin position="630"/>
        <end position="655"/>
    </location>
</feature>
<dbReference type="STRING" id="1314781.A0A165N511"/>
<feature type="compositionally biased region" description="Polar residues" evidence="1">
    <location>
        <begin position="553"/>
        <end position="562"/>
    </location>
</feature>
<sequence>MNRDEPSSAPSSPSSMPQTTTATLTTAKRRHSRTPQHPDPALARKYSVPDAASLQHRRGSSGSLFLVQTTPQQKRLPLTPQSSSSRYDQDENSPESTMMDIDDPKPRGAKRTPFGLHDGHNGHPNASQDSLNSSQKSVRSTTRPQRSSRGSIHDHTQSRRTSLPALHLQSPVSERHHAPSPPLPPLPPELVEDIYGGLKTFKFGNASPIALGSPSDGDQSDENGDVMPPLPRRYSRKMSRVTVTDDHPLHMASSENDSDEEEKLRQERSKIRAIDVGTRRPSLPLNQAGLPSSSLAVAGVSSSTIERMSEQLDRQLERRRPSQAISIPRRSSRVSQDDLGKFPGDPHSEPESIRVPWGASTSVDPAADFDMNFILNVSMGSLSCPPSPTSTDLVGDTFLNHITRFDTEYGKRRSEWLLSRQNYVLDHTGRADPREVWACDFVGKYSVLRGIADPPGQEEKPGKLRANQILIRQYADLPRGERPHRPSGPSMWIHKHARKKVISIFREYNPFKKEEVMTPAVSILFSPHDLQSFHTRSRPRVQYHDDANRIRSTRSSAQTEDPASQHLPVPPLSPQPQEHVYPPSYMGSTSPRMRPQAPSIVASIDSEEHPHRRGHADAFSAYDNTRLAPTMSGTASTSDAASTAPTTVTRTERGTSITERLGFKRKSGKDKTDKVFQPPWLTVQPRQQTEEEMERMLFAQWDFPRPSDVSGPAISVGRPSESSVSPLVHPEASSSKLASATVAYEESEEEKQRRRVRNLSQSFESVGLIASRRPKPSSSRSQSKTTVPTFLDTLPPDSTCFLLPLWPSESATRKHERPRPAYRVPLSERRYLVVYFVQQTQLGNVSSPVNANKKRPRQSSAVTEQAASSSKTGFTPFHVVARLITSDDLLHAGMRSLDKGLFVTGTISDSLLAVPDLSGADALSPIIVALCNDRQALELVPEGLDKLGLRVEPPDEDTMSITADANPQDRALTSIGRAVVEIIWAACVAVSSGSPAGTTAPSS</sequence>
<feature type="region of interest" description="Disordered" evidence="1">
    <location>
        <begin position="1"/>
        <end position="191"/>
    </location>
</feature>
<gene>
    <name evidence="2" type="ORF">EXIGLDRAFT_667545</name>
</gene>
<protein>
    <submittedName>
        <fullName evidence="2">Uncharacterized protein</fullName>
    </submittedName>
</protein>
<feature type="region of interest" description="Disordered" evidence="1">
    <location>
        <begin position="770"/>
        <end position="790"/>
    </location>
</feature>
<dbReference type="EMBL" id="KV425902">
    <property type="protein sequence ID" value="KZW00221.1"/>
    <property type="molecule type" value="Genomic_DNA"/>
</dbReference>
<dbReference type="OrthoDB" id="3357948at2759"/>
<feature type="compositionally biased region" description="Basic and acidic residues" evidence="1">
    <location>
        <begin position="335"/>
        <end position="352"/>
    </location>
</feature>
<feature type="region of interest" description="Disordered" evidence="1">
    <location>
        <begin position="306"/>
        <end position="357"/>
    </location>
</feature>
<feature type="region of interest" description="Disordered" evidence="1">
    <location>
        <begin position="535"/>
        <end position="595"/>
    </location>
</feature>
<feature type="compositionally biased region" description="Polar residues" evidence="1">
    <location>
        <begin position="60"/>
        <end position="86"/>
    </location>
</feature>
<dbReference type="Proteomes" id="UP000077266">
    <property type="component" value="Unassembled WGS sequence"/>
</dbReference>
<accession>A0A165N511</accession>
<proteinExistence type="predicted"/>
<feature type="compositionally biased region" description="Basic and acidic residues" evidence="1">
    <location>
        <begin position="307"/>
        <end position="320"/>
    </location>
</feature>
<feature type="compositionally biased region" description="Low complexity" evidence="1">
    <location>
        <begin position="7"/>
        <end position="26"/>
    </location>
</feature>
<feature type="region of interest" description="Disordered" evidence="1">
    <location>
        <begin position="709"/>
        <end position="757"/>
    </location>
</feature>
<feature type="region of interest" description="Disordered" evidence="1">
    <location>
        <begin position="203"/>
        <end position="290"/>
    </location>
</feature>
<feature type="compositionally biased region" description="Polar residues" evidence="1">
    <location>
        <begin position="858"/>
        <end position="867"/>
    </location>
</feature>
<evidence type="ECO:0000313" key="3">
    <source>
        <dbReference type="Proteomes" id="UP000077266"/>
    </source>
</evidence>
<feature type="region of interest" description="Disordered" evidence="1">
    <location>
        <begin position="846"/>
        <end position="867"/>
    </location>
</feature>
<evidence type="ECO:0000256" key="1">
    <source>
        <dbReference type="SAM" id="MobiDB-lite"/>
    </source>
</evidence>
<reference evidence="2 3" key="1">
    <citation type="journal article" date="2016" name="Mol. Biol. Evol.">
        <title>Comparative Genomics of Early-Diverging Mushroom-Forming Fungi Provides Insights into the Origins of Lignocellulose Decay Capabilities.</title>
        <authorList>
            <person name="Nagy L.G."/>
            <person name="Riley R."/>
            <person name="Tritt A."/>
            <person name="Adam C."/>
            <person name="Daum C."/>
            <person name="Floudas D."/>
            <person name="Sun H."/>
            <person name="Yadav J.S."/>
            <person name="Pangilinan J."/>
            <person name="Larsson K.H."/>
            <person name="Matsuura K."/>
            <person name="Barry K."/>
            <person name="Labutti K."/>
            <person name="Kuo R."/>
            <person name="Ohm R.A."/>
            <person name="Bhattacharya S.S."/>
            <person name="Shirouzu T."/>
            <person name="Yoshinaga Y."/>
            <person name="Martin F.M."/>
            <person name="Grigoriev I.V."/>
            <person name="Hibbett D.S."/>
        </authorList>
    </citation>
    <scope>NUCLEOTIDE SEQUENCE [LARGE SCALE GENOMIC DNA]</scope>
    <source>
        <strain evidence="2 3">HHB12029</strain>
    </source>
</reference>
<keyword evidence="3" id="KW-1185">Reference proteome</keyword>
<evidence type="ECO:0000313" key="2">
    <source>
        <dbReference type="EMBL" id="KZW00221.1"/>
    </source>
</evidence>
<feature type="compositionally biased region" description="Basic and acidic residues" evidence="1">
    <location>
        <begin position="262"/>
        <end position="273"/>
    </location>
</feature>
<feature type="compositionally biased region" description="Pro residues" evidence="1">
    <location>
        <begin position="179"/>
        <end position="188"/>
    </location>
</feature>
<feature type="compositionally biased region" description="Polar residues" evidence="1">
    <location>
        <begin position="124"/>
        <end position="150"/>
    </location>
</feature>